<proteinExistence type="predicted"/>
<dbReference type="EMBL" id="JAALHA020000032">
    <property type="protein sequence ID" value="MDR9900206.1"/>
    <property type="molecule type" value="Genomic_DNA"/>
</dbReference>
<evidence type="ECO:0000313" key="1">
    <source>
        <dbReference type="EMBL" id="MDR9900206.1"/>
    </source>
</evidence>
<organism evidence="1 2">
    <name type="scientific">Aetokthonos hydrillicola Thurmond2011</name>
    <dbReference type="NCBI Taxonomy" id="2712845"/>
    <lineage>
        <taxon>Bacteria</taxon>
        <taxon>Bacillati</taxon>
        <taxon>Cyanobacteriota</taxon>
        <taxon>Cyanophyceae</taxon>
        <taxon>Nostocales</taxon>
        <taxon>Hapalosiphonaceae</taxon>
        <taxon>Aetokthonos</taxon>
    </lineage>
</organism>
<evidence type="ECO:0000313" key="2">
    <source>
        <dbReference type="Proteomes" id="UP000667802"/>
    </source>
</evidence>
<gene>
    <name evidence="1" type="ORF">G7B40_037500</name>
</gene>
<reference evidence="2" key="1">
    <citation type="journal article" date="2021" name="Science">
        <title>Hunting the eagle killer: A cyanobacterial neurotoxin causes vacuolar myelinopathy.</title>
        <authorList>
            <person name="Breinlinger S."/>
            <person name="Phillips T.J."/>
            <person name="Haram B.N."/>
            <person name="Mares J."/>
            <person name="Martinez Yerena J.A."/>
            <person name="Hrouzek P."/>
            <person name="Sobotka R."/>
            <person name="Henderson W.M."/>
            <person name="Schmieder P."/>
            <person name="Williams S.M."/>
            <person name="Lauderdale J.D."/>
            <person name="Wilde H.D."/>
            <person name="Gerrin W."/>
            <person name="Kust A."/>
            <person name="Washington J.W."/>
            <person name="Wagner C."/>
            <person name="Geier B."/>
            <person name="Liebeke M."/>
            <person name="Enke H."/>
            <person name="Niedermeyer T.H.J."/>
            <person name="Wilde S.B."/>
        </authorList>
    </citation>
    <scope>NUCLEOTIDE SEQUENCE [LARGE SCALE GENOMIC DNA]</scope>
    <source>
        <strain evidence="2">Thurmond2011</strain>
    </source>
</reference>
<protein>
    <submittedName>
        <fullName evidence="1">Uncharacterized protein</fullName>
    </submittedName>
</protein>
<accession>A0AAP5IEI3</accession>
<name>A0AAP5IEI3_9CYAN</name>
<dbReference type="RefSeq" id="WP_208343590.1">
    <property type="nucleotide sequence ID" value="NZ_CAWQFN010000329.1"/>
</dbReference>
<comment type="caution">
    <text evidence="1">The sequence shown here is derived from an EMBL/GenBank/DDBJ whole genome shotgun (WGS) entry which is preliminary data.</text>
</comment>
<dbReference type="AlphaFoldDB" id="A0AAP5IEI3"/>
<sequence>MLQGEELSRLPSSFKRSLLEVVLSGYLTECDRTEQVIIGGYAVILAHRVVQLSWLWAFTLVPSG</sequence>
<dbReference type="Proteomes" id="UP000667802">
    <property type="component" value="Unassembled WGS sequence"/>
</dbReference>
<keyword evidence="2" id="KW-1185">Reference proteome</keyword>